<evidence type="ECO:0000256" key="1">
    <source>
        <dbReference type="SAM" id="MobiDB-lite"/>
    </source>
</evidence>
<dbReference type="AlphaFoldDB" id="A0A0D3J5C9"/>
<proteinExistence type="predicted"/>
<feature type="region of interest" description="Disordered" evidence="1">
    <location>
        <begin position="1"/>
        <end position="49"/>
    </location>
</feature>
<name>A0A0D3J5C9_EMIH1</name>
<dbReference type="GO" id="GO:0000398">
    <property type="term" value="P:mRNA splicing, via spliceosome"/>
    <property type="evidence" value="ECO:0007669"/>
    <property type="project" value="InterPro"/>
</dbReference>
<feature type="compositionally biased region" description="Low complexity" evidence="1">
    <location>
        <begin position="21"/>
        <end position="35"/>
    </location>
</feature>
<organism evidence="2 3">
    <name type="scientific">Emiliania huxleyi (strain CCMP1516)</name>
    <dbReference type="NCBI Taxonomy" id="280463"/>
    <lineage>
        <taxon>Eukaryota</taxon>
        <taxon>Haptista</taxon>
        <taxon>Haptophyta</taxon>
        <taxon>Prymnesiophyceae</taxon>
        <taxon>Isochrysidales</taxon>
        <taxon>Noelaerhabdaceae</taxon>
        <taxon>Emiliania</taxon>
    </lineage>
</organism>
<protein>
    <submittedName>
        <fullName evidence="2">Uncharacterized protein</fullName>
    </submittedName>
</protein>
<dbReference type="STRING" id="2903.R1ECT7"/>
<dbReference type="RefSeq" id="XP_005771143.1">
    <property type="nucleotide sequence ID" value="XM_005771086.1"/>
</dbReference>
<dbReference type="EnsemblProtists" id="EOD18714">
    <property type="protein sequence ID" value="EOD18714"/>
    <property type="gene ID" value="EMIHUDRAFT_255795"/>
</dbReference>
<dbReference type="KEGG" id="ehx:EMIHUDRAFT_255795"/>
<reference evidence="2" key="2">
    <citation type="submission" date="2024-10" db="UniProtKB">
        <authorList>
            <consortium name="EnsemblProtists"/>
        </authorList>
    </citation>
    <scope>IDENTIFICATION</scope>
</reference>
<dbReference type="GO" id="GO:0005681">
    <property type="term" value="C:spliceosomal complex"/>
    <property type="evidence" value="ECO:0007669"/>
    <property type="project" value="InterPro"/>
</dbReference>
<accession>A0A0D3J5C9</accession>
<evidence type="ECO:0000313" key="2">
    <source>
        <dbReference type="EnsemblProtists" id="EOD18714"/>
    </source>
</evidence>
<reference evidence="3" key="1">
    <citation type="journal article" date="2013" name="Nature">
        <title>Pan genome of the phytoplankton Emiliania underpins its global distribution.</title>
        <authorList>
            <person name="Read B.A."/>
            <person name="Kegel J."/>
            <person name="Klute M.J."/>
            <person name="Kuo A."/>
            <person name="Lefebvre S.C."/>
            <person name="Maumus F."/>
            <person name="Mayer C."/>
            <person name="Miller J."/>
            <person name="Monier A."/>
            <person name="Salamov A."/>
            <person name="Young J."/>
            <person name="Aguilar M."/>
            <person name="Claverie J.M."/>
            <person name="Frickenhaus S."/>
            <person name="Gonzalez K."/>
            <person name="Herman E.K."/>
            <person name="Lin Y.C."/>
            <person name="Napier J."/>
            <person name="Ogata H."/>
            <person name="Sarno A.F."/>
            <person name="Shmutz J."/>
            <person name="Schroeder D."/>
            <person name="de Vargas C."/>
            <person name="Verret F."/>
            <person name="von Dassow P."/>
            <person name="Valentin K."/>
            <person name="Van de Peer Y."/>
            <person name="Wheeler G."/>
            <person name="Dacks J.B."/>
            <person name="Delwiche C.F."/>
            <person name="Dyhrman S.T."/>
            <person name="Glockner G."/>
            <person name="John U."/>
            <person name="Richards T."/>
            <person name="Worden A.Z."/>
            <person name="Zhang X."/>
            <person name="Grigoriev I.V."/>
            <person name="Allen A.E."/>
            <person name="Bidle K."/>
            <person name="Borodovsky M."/>
            <person name="Bowler C."/>
            <person name="Brownlee C."/>
            <person name="Cock J.M."/>
            <person name="Elias M."/>
            <person name="Gladyshev V.N."/>
            <person name="Groth M."/>
            <person name="Guda C."/>
            <person name="Hadaegh A."/>
            <person name="Iglesias-Rodriguez M.D."/>
            <person name="Jenkins J."/>
            <person name="Jones B.M."/>
            <person name="Lawson T."/>
            <person name="Leese F."/>
            <person name="Lindquist E."/>
            <person name="Lobanov A."/>
            <person name="Lomsadze A."/>
            <person name="Malik S.B."/>
            <person name="Marsh M.E."/>
            <person name="Mackinder L."/>
            <person name="Mock T."/>
            <person name="Mueller-Roeber B."/>
            <person name="Pagarete A."/>
            <person name="Parker M."/>
            <person name="Probert I."/>
            <person name="Quesneville H."/>
            <person name="Raines C."/>
            <person name="Rensing S.A."/>
            <person name="Riano-Pachon D.M."/>
            <person name="Richier S."/>
            <person name="Rokitta S."/>
            <person name="Shiraiwa Y."/>
            <person name="Soanes D.M."/>
            <person name="van der Giezen M."/>
            <person name="Wahlund T.M."/>
            <person name="Williams B."/>
            <person name="Wilson W."/>
            <person name="Wolfe G."/>
            <person name="Wurch L.L."/>
        </authorList>
    </citation>
    <scope>NUCLEOTIDE SEQUENCE</scope>
</reference>
<dbReference type="Proteomes" id="UP000013827">
    <property type="component" value="Unassembled WGS sequence"/>
</dbReference>
<dbReference type="PANTHER" id="PTHR12096">
    <property type="entry name" value="NUCLEAR PROTEIN SKIP-RELATED"/>
    <property type="match status" value="1"/>
</dbReference>
<dbReference type="InterPro" id="IPR017862">
    <property type="entry name" value="SKI-int_prot_SKIP"/>
</dbReference>
<sequence>MLPPMILPRATQPAEPEDEPAGPSAPQRAARAPAQGKRKGWVPRSQADFCDGGAYPEIHVAQFPLENGAQGQGRNPQPQR</sequence>
<dbReference type="PaxDb" id="2903-EOD18714"/>
<evidence type="ECO:0000313" key="3">
    <source>
        <dbReference type="Proteomes" id="UP000013827"/>
    </source>
</evidence>
<dbReference type="GeneID" id="17264261"/>
<keyword evidence="3" id="KW-1185">Reference proteome</keyword>
<dbReference type="HOGENOM" id="CLU_2594826_0_0_1"/>